<dbReference type="OrthoDB" id="195787at2"/>
<dbReference type="InterPro" id="IPR026841">
    <property type="entry name" value="Aur1/Ipt1"/>
</dbReference>
<dbReference type="EMBL" id="QNRH01000003">
    <property type="protein sequence ID" value="RBO95901.1"/>
    <property type="molecule type" value="Genomic_DNA"/>
</dbReference>
<keyword evidence="1" id="KW-0472">Membrane</keyword>
<dbReference type="GO" id="GO:0016020">
    <property type="term" value="C:membrane"/>
    <property type="evidence" value="ECO:0007669"/>
    <property type="project" value="UniProtKB-SubCell"/>
</dbReference>
<evidence type="ECO:0000313" key="4">
    <source>
        <dbReference type="Proteomes" id="UP000252893"/>
    </source>
</evidence>
<comment type="caution">
    <text evidence="3">The sequence shown here is derived from an EMBL/GenBank/DDBJ whole genome shotgun (WGS) entry which is preliminary data.</text>
</comment>
<dbReference type="Pfam" id="PF14378">
    <property type="entry name" value="PAP2_3"/>
    <property type="match status" value="1"/>
</dbReference>
<organism evidence="3 4">
    <name type="scientific">Pseudochrobactrum asaccharolyticum</name>
    <dbReference type="NCBI Taxonomy" id="354351"/>
    <lineage>
        <taxon>Bacteria</taxon>
        <taxon>Pseudomonadati</taxon>
        <taxon>Pseudomonadota</taxon>
        <taxon>Alphaproteobacteria</taxon>
        <taxon>Hyphomicrobiales</taxon>
        <taxon>Brucellaceae</taxon>
        <taxon>Pseudochrobactrum</taxon>
    </lineage>
</organism>
<feature type="domain" description="Inositolphosphotransferase Aur1/Ipt1" evidence="2">
    <location>
        <begin position="55"/>
        <end position="187"/>
    </location>
</feature>
<name>A0A366E0K2_9HYPH</name>
<dbReference type="CDD" id="cd03386">
    <property type="entry name" value="PAP2_Aur1_like"/>
    <property type="match status" value="1"/>
</dbReference>
<dbReference type="AlphaFoldDB" id="A0A366E0K2"/>
<evidence type="ECO:0000259" key="2">
    <source>
        <dbReference type="Pfam" id="PF14378"/>
    </source>
</evidence>
<dbReference type="Gene3D" id="1.20.144.10">
    <property type="entry name" value="Phosphatidic acid phosphatase type 2/haloperoxidase"/>
    <property type="match status" value="1"/>
</dbReference>
<keyword evidence="4" id="KW-1185">Reference proteome</keyword>
<feature type="transmembrane region" description="Helical" evidence="1">
    <location>
        <begin position="173"/>
        <end position="190"/>
    </location>
</feature>
<accession>A0A366E0K2</accession>
<keyword evidence="1" id="KW-1133">Transmembrane helix</keyword>
<gene>
    <name evidence="3" type="ORF">DFR47_103465</name>
</gene>
<sequence length="206" mass="22739">MNSLYFRLWMMLTGWGAVGLVYSLTSSQDQASAIMLQPSAIDLWFDFDPNAIWLYLSFFPLVALGYLLCPAQRLLWLARSMQLSALGAGVVFIFWPTTMIFPPVTQDTISAAALKLLISFDSLQNCLPSLHVTLTILAVCALWQKHTPLRSLFFAVWGLAITVSILQLHRHQFVDLLGGAVLAIAAGLLAQRILSRKADKVAGQTT</sequence>
<dbReference type="Proteomes" id="UP000252893">
    <property type="component" value="Unassembled WGS sequence"/>
</dbReference>
<reference evidence="3 4" key="1">
    <citation type="submission" date="2018-06" db="EMBL/GenBank/DDBJ databases">
        <title>Genomic Encyclopedia of Type Strains, Phase IV (KMG-IV): sequencing the most valuable type-strain genomes for metagenomic binning, comparative biology and taxonomic classification.</title>
        <authorList>
            <person name="Goeker M."/>
        </authorList>
    </citation>
    <scope>NUCLEOTIDE SEQUENCE [LARGE SCALE GENOMIC DNA]</scope>
    <source>
        <strain evidence="3 4">DSM 25619</strain>
    </source>
</reference>
<proteinExistence type="predicted"/>
<dbReference type="RefSeq" id="WP_113944403.1">
    <property type="nucleotide sequence ID" value="NZ_JBHEEG010000004.1"/>
</dbReference>
<evidence type="ECO:0000256" key="1">
    <source>
        <dbReference type="SAM" id="Phobius"/>
    </source>
</evidence>
<keyword evidence="1" id="KW-0812">Transmembrane</keyword>
<evidence type="ECO:0000313" key="3">
    <source>
        <dbReference type="EMBL" id="RBO95901.1"/>
    </source>
</evidence>
<feature type="transmembrane region" description="Helical" evidence="1">
    <location>
        <begin position="83"/>
        <end position="102"/>
    </location>
</feature>
<feature type="transmembrane region" description="Helical" evidence="1">
    <location>
        <begin position="51"/>
        <end position="71"/>
    </location>
</feature>
<feature type="transmembrane region" description="Helical" evidence="1">
    <location>
        <begin position="122"/>
        <end position="142"/>
    </location>
</feature>
<protein>
    <submittedName>
        <fullName evidence="3">PAP2 superfamily protein</fullName>
    </submittedName>
</protein>
<feature type="transmembrane region" description="Helical" evidence="1">
    <location>
        <begin position="149"/>
        <end position="167"/>
    </location>
</feature>